<feature type="transmembrane region" description="Helical" evidence="9">
    <location>
        <begin position="514"/>
        <end position="531"/>
    </location>
</feature>
<feature type="transmembrane region" description="Helical" evidence="9">
    <location>
        <begin position="403"/>
        <end position="426"/>
    </location>
</feature>
<dbReference type="InterPro" id="IPR011701">
    <property type="entry name" value="MFS"/>
</dbReference>
<gene>
    <name evidence="11" type="ORF">PROQFM164_S01g002427</name>
</gene>
<organism evidence="11 12">
    <name type="scientific">Penicillium roqueforti (strain FM164)</name>
    <dbReference type="NCBI Taxonomy" id="1365484"/>
    <lineage>
        <taxon>Eukaryota</taxon>
        <taxon>Fungi</taxon>
        <taxon>Dikarya</taxon>
        <taxon>Ascomycota</taxon>
        <taxon>Pezizomycotina</taxon>
        <taxon>Eurotiomycetes</taxon>
        <taxon>Eurotiomycetidae</taxon>
        <taxon>Eurotiales</taxon>
        <taxon>Aspergillaceae</taxon>
        <taxon>Penicillium</taxon>
    </lineage>
</organism>
<dbReference type="SUPFAM" id="SSF103473">
    <property type="entry name" value="MFS general substrate transporter"/>
    <property type="match status" value="1"/>
</dbReference>
<proteinExistence type="inferred from homology"/>
<dbReference type="Gene3D" id="1.20.1250.20">
    <property type="entry name" value="MFS general substrate transporter like domains"/>
    <property type="match status" value="1"/>
</dbReference>
<comment type="subcellular location">
    <subcellularLocation>
        <location evidence="1">Membrane</location>
        <topology evidence="1">Multi-pass membrane protein</topology>
    </subcellularLocation>
</comment>
<feature type="transmembrane region" description="Helical" evidence="9">
    <location>
        <begin position="268"/>
        <end position="286"/>
    </location>
</feature>
<feature type="transmembrane region" description="Helical" evidence="9">
    <location>
        <begin position="41"/>
        <end position="59"/>
    </location>
</feature>
<dbReference type="CDD" id="cd17502">
    <property type="entry name" value="MFS_Azr1_MDR_like"/>
    <property type="match status" value="1"/>
</dbReference>
<feature type="transmembrane region" description="Helical" evidence="9">
    <location>
        <begin position="343"/>
        <end position="365"/>
    </location>
</feature>
<evidence type="ECO:0000256" key="2">
    <source>
        <dbReference type="ARBA" id="ARBA00008335"/>
    </source>
</evidence>
<feature type="transmembrane region" description="Helical" evidence="9">
    <location>
        <begin position="108"/>
        <end position="128"/>
    </location>
</feature>
<feature type="transmembrane region" description="Helical" evidence="9">
    <location>
        <begin position="197"/>
        <end position="219"/>
    </location>
</feature>
<dbReference type="PROSITE" id="PS50850">
    <property type="entry name" value="MFS"/>
    <property type="match status" value="1"/>
</dbReference>
<evidence type="ECO:0000259" key="10">
    <source>
        <dbReference type="PROSITE" id="PS50850"/>
    </source>
</evidence>
<dbReference type="EMBL" id="HG792015">
    <property type="protein sequence ID" value="CDM28616.1"/>
    <property type="molecule type" value="Genomic_DNA"/>
</dbReference>
<evidence type="ECO:0000256" key="3">
    <source>
        <dbReference type="ARBA" id="ARBA00022448"/>
    </source>
</evidence>
<dbReference type="OrthoDB" id="10021397at2759"/>
<feature type="transmembrane region" description="Helical" evidence="9">
    <location>
        <begin position="79"/>
        <end position="96"/>
    </location>
</feature>
<evidence type="ECO:0000256" key="1">
    <source>
        <dbReference type="ARBA" id="ARBA00004141"/>
    </source>
</evidence>
<feature type="transmembrane region" description="Helical" evidence="9">
    <location>
        <begin position="167"/>
        <end position="191"/>
    </location>
</feature>
<feature type="transmembrane region" description="Helical" evidence="9">
    <location>
        <begin position="372"/>
        <end position="391"/>
    </location>
</feature>
<evidence type="ECO:0000256" key="7">
    <source>
        <dbReference type="ARBA" id="ARBA00023180"/>
    </source>
</evidence>
<feature type="transmembrane region" description="Helical" evidence="9">
    <location>
        <begin position="240"/>
        <end position="262"/>
    </location>
</feature>
<dbReference type="InterPro" id="IPR020846">
    <property type="entry name" value="MFS_dom"/>
</dbReference>
<keyword evidence="5 9" id="KW-1133">Transmembrane helix</keyword>
<name>W6PXV6_PENRF</name>
<dbReference type="GO" id="GO:0022857">
    <property type="term" value="F:transmembrane transporter activity"/>
    <property type="evidence" value="ECO:0007669"/>
    <property type="project" value="InterPro"/>
</dbReference>
<evidence type="ECO:0000256" key="6">
    <source>
        <dbReference type="ARBA" id="ARBA00023136"/>
    </source>
</evidence>
<feature type="transmembrane region" description="Helical" evidence="9">
    <location>
        <begin position="438"/>
        <end position="457"/>
    </location>
</feature>
<dbReference type="Pfam" id="PF07690">
    <property type="entry name" value="MFS_1"/>
    <property type="match status" value="1"/>
</dbReference>
<dbReference type="AlphaFoldDB" id="W6PXV6"/>
<dbReference type="GO" id="GO:0005886">
    <property type="term" value="C:plasma membrane"/>
    <property type="evidence" value="ECO:0007669"/>
    <property type="project" value="TreeGrafter"/>
</dbReference>
<protein>
    <submittedName>
        <fullName evidence="11">Major facilitator superfamily</fullName>
    </submittedName>
</protein>
<feature type="compositionally biased region" description="Polar residues" evidence="8">
    <location>
        <begin position="1"/>
        <end position="13"/>
    </location>
</feature>
<feature type="transmembrane region" description="Helical" evidence="9">
    <location>
        <begin position="307"/>
        <end position="331"/>
    </location>
</feature>
<evidence type="ECO:0000256" key="4">
    <source>
        <dbReference type="ARBA" id="ARBA00022692"/>
    </source>
</evidence>
<keyword evidence="6 9" id="KW-0472">Membrane</keyword>
<feature type="transmembrane region" description="Helical" evidence="9">
    <location>
        <begin position="134"/>
        <end position="155"/>
    </location>
</feature>
<dbReference type="PRINTS" id="PR01036">
    <property type="entry name" value="TCRTETB"/>
</dbReference>
<comment type="similarity">
    <text evidence="2">Belongs to the major facilitator superfamily.</text>
</comment>
<feature type="domain" description="Major facilitator superfamily (MFS) profile" evidence="10">
    <location>
        <begin position="44"/>
        <end position="537"/>
    </location>
</feature>
<dbReference type="OMA" id="HASTGQW"/>
<feature type="compositionally biased region" description="Basic and acidic residues" evidence="8">
    <location>
        <begin position="546"/>
        <end position="560"/>
    </location>
</feature>
<evidence type="ECO:0000256" key="9">
    <source>
        <dbReference type="SAM" id="Phobius"/>
    </source>
</evidence>
<evidence type="ECO:0000313" key="12">
    <source>
        <dbReference type="Proteomes" id="UP000030686"/>
    </source>
</evidence>
<evidence type="ECO:0000256" key="5">
    <source>
        <dbReference type="ARBA" id="ARBA00022989"/>
    </source>
</evidence>
<accession>W6PXV6</accession>
<keyword evidence="12" id="KW-1185">Reference proteome</keyword>
<dbReference type="PANTHER" id="PTHR23501:SF187">
    <property type="entry name" value="MAJOR FACILITATOR SUPERFAMILY (MFS) PROFILE DOMAIN-CONTAINING PROTEIN"/>
    <property type="match status" value="1"/>
</dbReference>
<evidence type="ECO:0000256" key="8">
    <source>
        <dbReference type="SAM" id="MobiDB-lite"/>
    </source>
</evidence>
<reference evidence="11" key="1">
    <citation type="journal article" date="2014" name="Nat. Commun.">
        <title>Multiple recent horizontal transfers of a large genomic region in cheese making fungi.</title>
        <authorList>
            <person name="Cheeseman K."/>
            <person name="Ropars J."/>
            <person name="Renault P."/>
            <person name="Dupont J."/>
            <person name="Gouzy J."/>
            <person name="Branca A."/>
            <person name="Abraham A.L."/>
            <person name="Ceppi M."/>
            <person name="Conseiller E."/>
            <person name="Debuchy R."/>
            <person name="Malagnac F."/>
            <person name="Goarin A."/>
            <person name="Silar P."/>
            <person name="Lacoste S."/>
            <person name="Sallet E."/>
            <person name="Bensimon A."/>
            <person name="Giraud T."/>
            <person name="Brygoo Y."/>
        </authorList>
    </citation>
    <scope>NUCLEOTIDE SEQUENCE [LARGE SCALE GENOMIC DNA]</scope>
    <source>
        <strain evidence="11">FM164</strain>
    </source>
</reference>
<dbReference type="PANTHER" id="PTHR23501">
    <property type="entry name" value="MAJOR FACILITATOR SUPERFAMILY"/>
    <property type="match status" value="1"/>
</dbReference>
<sequence>MTPEQTGPGQNQHADGEPGSGPTNPPKSAAAAATFKKGPRFYAILVAICFVGMMTALEGTITSTALPSIIADLGGGDRYVWAVNGYFLAMTALQPLQGQLANVFGRRWPTIISTATFILGSGIGGGASNMSMLIAGRVIQGVGAGGINVLIEIIVCDLIPLRQRGQYIGMIFGVIALGTALGPLFGGLIVQHTTWRWVFYLNLPIGGVALVILILFLHVKYNQEKTFADKLTQIDWLGNVLFVATISAILIALSWAGAVYPWSSYHVIVPLVIGMLGLVGFMLFEASPRLAPHPMMPLHLFSNRTSAIAFILTFLHGIITIWALFFLPVYFQGVLGSSTTRSGIQLLPTILALVPFAGLGGTLMSKLGQYRFIHGAGFALVIIGFGLLTLLDERSNTGSWVGFQIIQSAGAGLVIPTLLPAVLAPLTEADTALATATWSFLRTFGMMWGTAIPAAVLNNRFDSLAPGRIGDQRVRTELLGGQAYEHATAAFRNTLPSETLKQFVSVLSDSIKRTWQVAIAFAALGLLVVLLEKDVPLRQELDTEFGLDEKGKSENAKDSEAGVDTSLVVEKKE</sequence>
<feature type="region of interest" description="Disordered" evidence="8">
    <location>
        <begin position="1"/>
        <end position="30"/>
    </location>
</feature>
<keyword evidence="4 9" id="KW-0812">Transmembrane</keyword>
<dbReference type="Proteomes" id="UP000030686">
    <property type="component" value="Unassembled WGS sequence"/>
</dbReference>
<keyword evidence="7" id="KW-0325">Glycoprotein</keyword>
<dbReference type="Gene3D" id="1.20.1720.10">
    <property type="entry name" value="Multidrug resistance protein D"/>
    <property type="match status" value="1"/>
</dbReference>
<evidence type="ECO:0000313" key="11">
    <source>
        <dbReference type="EMBL" id="CDM28616.1"/>
    </source>
</evidence>
<dbReference type="InterPro" id="IPR036259">
    <property type="entry name" value="MFS_trans_sf"/>
</dbReference>
<keyword evidence="3" id="KW-0813">Transport</keyword>
<feature type="region of interest" description="Disordered" evidence="8">
    <location>
        <begin position="546"/>
        <end position="573"/>
    </location>
</feature>